<dbReference type="RefSeq" id="WP_021828455.1">
    <property type="nucleotide sequence ID" value="NZ_CP015840.1"/>
</dbReference>
<reference evidence="2 3" key="1">
    <citation type="journal article" date="2014" name="Syst. Appl. Microbiol.">
        <title>Evidence for the existence of two new members of the family Chlamydiaceae and proposal of Chlamydia avium sp. nov. and Chlamydia gallinacea sp. nov.</title>
        <authorList>
            <person name="Sachse K."/>
            <person name="Laroucau K."/>
            <person name="Riege K."/>
            <person name="Wehner S."/>
            <person name="Dilcher M."/>
            <person name="Creasy H.H."/>
            <person name="Weidmann M."/>
            <person name="Myers G."/>
            <person name="Vorimore F."/>
            <person name="Vicari N."/>
            <person name="Magnino S."/>
            <person name="Liebler-Tenorio E."/>
            <person name="Ruettger A."/>
            <person name="Bavoil P.M."/>
            <person name="Hufert F.T."/>
            <person name="Rossello-Mora R."/>
            <person name="Marz M."/>
        </authorList>
    </citation>
    <scope>NUCLEOTIDE SEQUENCE [LARGE SCALE GENOMIC DNA]</scope>
    <source>
        <strain evidence="2 3">08-1274/3</strain>
    </source>
</reference>
<feature type="transmembrane region" description="Helical" evidence="1">
    <location>
        <begin position="106"/>
        <end position="128"/>
    </location>
</feature>
<dbReference type="KEGG" id="cgz:M787_000190"/>
<evidence type="ECO:0000313" key="2">
    <source>
        <dbReference type="EMBL" id="ANG65750.1"/>
    </source>
</evidence>
<keyword evidence="1" id="KW-0812">Transmembrane</keyword>
<keyword evidence="1" id="KW-0472">Membrane</keyword>
<proteinExistence type="predicted"/>
<dbReference type="GeneID" id="81477722"/>
<protein>
    <submittedName>
        <fullName evidence="2">Uncharacterized protein</fullName>
    </submittedName>
</protein>
<dbReference type="OrthoDB" id="17945at2"/>
<accession>A0A173DXU7</accession>
<evidence type="ECO:0000256" key="1">
    <source>
        <dbReference type="SAM" id="Phobius"/>
    </source>
</evidence>
<dbReference type="Proteomes" id="UP000019147">
    <property type="component" value="Chromosome"/>
</dbReference>
<organism evidence="2 3">
    <name type="scientific">Chlamydia gallinacea 08-1274/3</name>
    <dbReference type="NCBI Taxonomy" id="1143323"/>
    <lineage>
        <taxon>Bacteria</taxon>
        <taxon>Pseudomonadati</taxon>
        <taxon>Chlamydiota</taxon>
        <taxon>Chlamydiia</taxon>
        <taxon>Chlamydiales</taxon>
        <taxon>Chlamydiaceae</taxon>
        <taxon>Chlamydia/Chlamydophila group</taxon>
        <taxon>Chlamydia</taxon>
    </lineage>
</organism>
<dbReference type="AlphaFoldDB" id="A0A173DXU7"/>
<name>A0A173DXU7_9CHLA</name>
<evidence type="ECO:0000313" key="3">
    <source>
        <dbReference type="Proteomes" id="UP000019147"/>
    </source>
</evidence>
<gene>
    <name evidence="2" type="ORF">M787_000190</name>
</gene>
<sequence>MSMISRQVICFNHYHTPKGYPVNSLERTSIIIIQNPLYRSCFEKALSYFPLFSTCTGIRAFLGLSAIKESLEIRIHGVGTRCPFYPCITINSDLVSIKRQAWLELLGIKGLFMIYHLVVKVVCFFLAYCRHILKCPRSKPIKSPQEKILDLIN</sequence>
<keyword evidence="1" id="KW-1133">Transmembrane helix</keyword>
<dbReference type="EMBL" id="CP015840">
    <property type="protein sequence ID" value="ANG65750.1"/>
    <property type="molecule type" value="Genomic_DNA"/>
</dbReference>